<gene>
    <name evidence="6" type="ORF">ETSY1_20550</name>
</gene>
<dbReference type="Gene3D" id="1.20.120.350">
    <property type="entry name" value="Voltage-gated potassium channels. Chain C"/>
    <property type="match status" value="1"/>
</dbReference>
<comment type="caution">
    <text evidence="6">The sequence shown here is derived from an EMBL/GenBank/DDBJ whole genome shotgun (WGS) entry which is preliminary data.</text>
</comment>
<evidence type="ECO:0000313" key="7">
    <source>
        <dbReference type="Proteomes" id="UP000019141"/>
    </source>
</evidence>
<organism evidence="6 7">
    <name type="scientific">Entotheonella factor</name>
    <dbReference type="NCBI Taxonomy" id="1429438"/>
    <lineage>
        <taxon>Bacteria</taxon>
        <taxon>Pseudomonadati</taxon>
        <taxon>Nitrospinota/Tectimicrobiota group</taxon>
        <taxon>Candidatus Tectimicrobiota</taxon>
        <taxon>Candidatus Entotheonellia</taxon>
        <taxon>Candidatus Entotheonellales</taxon>
        <taxon>Candidatus Entotheonellaceae</taxon>
        <taxon>Candidatus Entotheonella</taxon>
    </lineage>
</organism>
<keyword evidence="7" id="KW-1185">Reference proteome</keyword>
<dbReference type="SUPFAM" id="SSF81324">
    <property type="entry name" value="Voltage-gated potassium channels"/>
    <property type="match status" value="1"/>
</dbReference>
<protein>
    <recommendedName>
        <fullName evidence="8">Ion transport domain-containing protein</fullName>
    </recommendedName>
</protein>
<keyword evidence="4 5" id="KW-0472">Membrane</keyword>
<evidence type="ECO:0000256" key="4">
    <source>
        <dbReference type="ARBA" id="ARBA00023136"/>
    </source>
</evidence>
<sequence>MISRKCLRPGNSSACEKATDNMQSAYGRLRRRVWEIVDVAAEGDRMSRAVDTFILSLIFLNVLETVCTSVAWIQALAPRAFQLFELFSVMVFSVEYVARVWSSTSESRFAVQEIRIGQSGKQDGYMLCWKSPKASSDGILN</sequence>
<evidence type="ECO:0000313" key="6">
    <source>
        <dbReference type="EMBL" id="ETW97984.1"/>
    </source>
</evidence>
<reference evidence="6 7" key="1">
    <citation type="journal article" date="2014" name="Nature">
        <title>An environmental bacterial taxon with a large and distinct metabolic repertoire.</title>
        <authorList>
            <person name="Wilson M.C."/>
            <person name="Mori T."/>
            <person name="Ruckert C."/>
            <person name="Uria A.R."/>
            <person name="Helf M.J."/>
            <person name="Takada K."/>
            <person name="Gernert C."/>
            <person name="Steffens U.A."/>
            <person name="Heycke N."/>
            <person name="Schmitt S."/>
            <person name="Rinke C."/>
            <person name="Helfrich E.J."/>
            <person name="Brachmann A.O."/>
            <person name="Gurgui C."/>
            <person name="Wakimoto T."/>
            <person name="Kracht M."/>
            <person name="Crusemann M."/>
            <person name="Hentschel U."/>
            <person name="Abe I."/>
            <person name="Matsunaga S."/>
            <person name="Kalinowski J."/>
            <person name="Takeyama H."/>
            <person name="Piel J."/>
        </authorList>
    </citation>
    <scope>NUCLEOTIDE SEQUENCE [LARGE SCALE GENOMIC DNA]</scope>
    <source>
        <strain evidence="7">TSY1</strain>
    </source>
</reference>
<evidence type="ECO:0000256" key="5">
    <source>
        <dbReference type="SAM" id="Phobius"/>
    </source>
</evidence>
<dbReference type="GO" id="GO:0016020">
    <property type="term" value="C:membrane"/>
    <property type="evidence" value="ECO:0007669"/>
    <property type="project" value="UniProtKB-SubCell"/>
</dbReference>
<dbReference type="Proteomes" id="UP000019141">
    <property type="component" value="Unassembled WGS sequence"/>
</dbReference>
<keyword evidence="2 5" id="KW-0812">Transmembrane</keyword>
<keyword evidence="3 5" id="KW-1133">Transmembrane helix</keyword>
<evidence type="ECO:0000256" key="3">
    <source>
        <dbReference type="ARBA" id="ARBA00022989"/>
    </source>
</evidence>
<feature type="transmembrane region" description="Helical" evidence="5">
    <location>
        <begin position="53"/>
        <end position="74"/>
    </location>
</feature>
<proteinExistence type="predicted"/>
<dbReference type="InterPro" id="IPR027359">
    <property type="entry name" value="Volt_channel_dom_sf"/>
</dbReference>
<name>W4LJ96_ENTF1</name>
<accession>W4LJ96</accession>
<dbReference type="HOGENOM" id="CLU_1821841_0_0_7"/>
<evidence type="ECO:0000256" key="1">
    <source>
        <dbReference type="ARBA" id="ARBA00004141"/>
    </source>
</evidence>
<dbReference type="EMBL" id="AZHW01000596">
    <property type="protein sequence ID" value="ETW97984.1"/>
    <property type="molecule type" value="Genomic_DNA"/>
</dbReference>
<comment type="subcellular location">
    <subcellularLocation>
        <location evidence="1">Membrane</location>
        <topology evidence="1">Multi-pass membrane protein</topology>
    </subcellularLocation>
</comment>
<dbReference type="AlphaFoldDB" id="W4LJ96"/>
<evidence type="ECO:0000256" key="2">
    <source>
        <dbReference type="ARBA" id="ARBA00022692"/>
    </source>
</evidence>
<evidence type="ECO:0008006" key="8">
    <source>
        <dbReference type="Google" id="ProtNLM"/>
    </source>
</evidence>